<organism evidence="1 2">
    <name type="scientific">Nannocystis exedens</name>
    <dbReference type="NCBI Taxonomy" id="54"/>
    <lineage>
        <taxon>Bacteria</taxon>
        <taxon>Pseudomonadati</taxon>
        <taxon>Myxococcota</taxon>
        <taxon>Polyangia</taxon>
        <taxon>Nannocystales</taxon>
        <taxon>Nannocystaceae</taxon>
        <taxon>Nannocystis</taxon>
    </lineage>
</organism>
<gene>
    <name evidence="1" type="ORF">SAMN02745121_03460</name>
</gene>
<accession>A0A1I1YU99</accession>
<dbReference type="RefSeq" id="WP_096328366.1">
    <property type="nucleotide sequence ID" value="NZ_FOMX01000010.1"/>
</dbReference>
<dbReference type="AlphaFoldDB" id="A0A1I1YU99"/>
<dbReference type="EMBL" id="FOMX01000010">
    <property type="protein sequence ID" value="SFE21733.1"/>
    <property type="molecule type" value="Genomic_DNA"/>
</dbReference>
<name>A0A1I1YU99_9BACT</name>
<protein>
    <submittedName>
        <fullName evidence="1">Uncharacterized protein</fullName>
    </submittedName>
</protein>
<evidence type="ECO:0000313" key="2">
    <source>
        <dbReference type="Proteomes" id="UP000199400"/>
    </source>
</evidence>
<dbReference type="Proteomes" id="UP000199400">
    <property type="component" value="Unassembled WGS sequence"/>
</dbReference>
<keyword evidence="2" id="KW-1185">Reference proteome</keyword>
<sequence length="129" mass="13408">MSSSDLEACAQELAPACEALRTREECDGFMRLDGTFDPAGVIILCSWADHSFVASSEGPTCSGAVSSRCLPGRWPGSGGPSCVDLQWDNFRDLGSGQVAVADVACGVLPMGHTSCFSAERHAACGCPHP</sequence>
<proteinExistence type="predicted"/>
<evidence type="ECO:0000313" key="1">
    <source>
        <dbReference type="EMBL" id="SFE21733.1"/>
    </source>
</evidence>
<reference evidence="2" key="1">
    <citation type="submission" date="2016-10" db="EMBL/GenBank/DDBJ databases">
        <authorList>
            <person name="Varghese N."/>
            <person name="Submissions S."/>
        </authorList>
    </citation>
    <scope>NUCLEOTIDE SEQUENCE [LARGE SCALE GENOMIC DNA]</scope>
    <source>
        <strain evidence="2">ATCC 25963</strain>
    </source>
</reference>